<dbReference type="PANTHER" id="PTHR35795">
    <property type="entry name" value="SLR1885 PROTEIN"/>
    <property type="match status" value="1"/>
</dbReference>
<dbReference type="Gene3D" id="1.10.3210.10">
    <property type="entry name" value="Hypothetical protein af1432"/>
    <property type="match status" value="1"/>
</dbReference>
<dbReference type="InterPro" id="IPR005249">
    <property type="entry name" value="YqeK"/>
</dbReference>
<dbReference type="SUPFAM" id="SSF109604">
    <property type="entry name" value="HD-domain/PDEase-like"/>
    <property type="match status" value="1"/>
</dbReference>
<keyword evidence="9" id="KW-1185">Reference proteome</keyword>
<protein>
    <recommendedName>
        <fullName evidence="1">bis(5'-nucleosyl)-tetraphosphatase (symmetrical)</fullName>
        <ecNumber evidence="1">3.6.1.41</ecNumber>
    </recommendedName>
</protein>
<keyword evidence="5" id="KW-0408">Iron</keyword>
<keyword evidence="3" id="KW-0547">Nucleotide-binding</keyword>
<dbReference type="EC" id="3.6.1.41" evidence="1"/>
<evidence type="ECO:0000259" key="7">
    <source>
        <dbReference type="PROSITE" id="PS51831"/>
    </source>
</evidence>
<keyword evidence="2" id="KW-0479">Metal-binding</keyword>
<reference evidence="8 9" key="1">
    <citation type="submission" date="2019-10" db="EMBL/GenBank/DDBJ databases">
        <title>Alkaliphilus serpentinus sp. nov. and Alkaliphilus pronyensis sp. nov., two novel anaerobic alkaliphilic species isolated from the serpentinized-hosted hydrothermal field of the Prony Bay (New Caledonia).</title>
        <authorList>
            <person name="Postec A."/>
        </authorList>
    </citation>
    <scope>NUCLEOTIDE SEQUENCE [LARGE SCALE GENOMIC DNA]</scope>
    <source>
        <strain evidence="8 9">LacV</strain>
    </source>
</reference>
<evidence type="ECO:0000313" key="9">
    <source>
        <dbReference type="Proteomes" id="UP000432715"/>
    </source>
</evidence>
<dbReference type="SMART" id="SM00471">
    <property type="entry name" value="HDc"/>
    <property type="match status" value="1"/>
</dbReference>
<name>A0A6I0FDW7_9FIRM</name>
<feature type="domain" description="HD" evidence="7">
    <location>
        <begin position="28"/>
        <end position="143"/>
    </location>
</feature>
<dbReference type="OrthoDB" id="5295945at2"/>
<dbReference type="Pfam" id="PF01966">
    <property type="entry name" value="HD"/>
    <property type="match status" value="1"/>
</dbReference>
<proteinExistence type="predicted"/>
<dbReference type="GO" id="GO:0046872">
    <property type="term" value="F:metal ion binding"/>
    <property type="evidence" value="ECO:0007669"/>
    <property type="project" value="UniProtKB-KW"/>
</dbReference>
<dbReference type="PANTHER" id="PTHR35795:SF1">
    <property type="entry name" value="BIS(5'-NUCLEOSYL)-TETRAPHOSPHATASE, SYMMETRICAL"/>
    <property type="match status" value="1"/>
</dbReference>
<keyword evidence="4" id="KW-0378">Hydrolase</keyword>
<dbReference type="InterPro" id="IPR006674">
    <property type="entry name" value="HD_domain"/>
</dbReference>
<evidence type="ECO:0000256" key="1">
    <source>
        <dbReference type="ARBA" id="ARBA00012506"/>
    </source>
</evidence>
<evidence type="ECO:0000256" key="5">
    <source>
        <dbReference type="ARBA" id="ARBA00023004"/>
    </source>
</evidence>
<sequence length="199" mass="22566">MDDNENYKDSDLYKAIDHKLKQVISKKRYKHTLGVVDVAVYLANKYGENCNKAAIAALLHDYAKDFSEAKLRKHIKKNKIPVDDVLNCAYQLLHGKVAASIAKKRFGVTDIDILNAVEYHTTGRRGMTRLEKIIYLADFIEVGRSYPGVDELRVIAEEDLDKAVLKALNNTIIYVLDINQILHPNTIDARNQILIGNDK</sequence>
<evidence type="ECO:0000313" key="8">
    <source>
        <dbReference type="EMBL" id="KAB3537407.1"/>
    </source>
</evidence>
<comment type="caution">
    <text evidence="8">The sequence shown here is derived from an EMBL/GenBank/DDBJ whole genome shotgun (WGS) entry which is preliminary data.</text>
</comment>
<dbReference type="AlphaFoldDB" id="A0A6I0FDW7"/>
<evidence type="ECO:0000256" key="6">
    <source>
        <dbReference type="ARBA" id="ARBA00049417"/>
    </source>
</evidence>
<gene>
    <name evidence="8" type="ORF">F8154_02795</name>
</gene>
<organism evidence="8 9">
    <name type="scientific">Alkaliphilus pronyensis</name>
    <dbReference type="NCBI Taxonomy" id="1482732"/>
    <lineage>
        <taxon>Bacteria</taxon>
        <taxon>Bacillati</taxon>
        <taxon>Bacillota</taxon>
        <taxon>Clostridia</taxon>
        <taxon>Peptostreptococcales</taxon>
        <taxon>Natronincolaceae</taxon>
        <taxon>Alkaliphilus</taxon>
    </lineage>
</organism>
<dbReference type="CDD" id="cd00077">
    <property type="entry name" value="HDc"/>
    <property type="match status" value="1"/>
</dbReference>
<accession>A0A6I0FDW7</accession>
<dbReference type="Proteomes" id="UP000432715">
    <property type="component" value="Unassembled WGS sequence"/>
</dbReference>
<dbReference type="RefSeq" id="WP_151860239.1">
    <property type="nucleotide sequence ID" value="NZ_WBZC01000010.1"/>
</dbReference>
<dbReference type="GO" id="GO:0000166">
    <property type="term" value="F:nucleotide binding"/>
    <property type="evidence" value="ECO:0007669"/>
    <property type="project" value="UniProtKB-KW"/>
</dbReference>
<evidence type="ECO:0000256" key="2">
    <source>
        <dbReference type="ARBA" id="ARBA00022723"/>
    </source>
</evidence>
<dbReference type="InterPro" id="IPR051094">
    <property type="entry name" value="Diverse_Catalytic_Enzymes"/>
</dbReference>
<comment type="catalytic activity">
    <reaction evidence="6">
        <text>P(1),P(4)-bis(5'-adenosyl) tetraphosphate + H2O = 2 ADP + 2 H(+)</text>
        <dbReference type="Rhea" id="RHEA:24252"/>
        <dbReference type="ChEBI" id="CHEBI:15377"/>
        <dbReference type="ChEBI" id="CHEBI:15378"/>
        <dbReference type="ChEBI" id="CHEBI:58141"/>
        <dbReference type="ChEBI" id="CHEBI:456216"/>
        <dbReference type="EC" id="3.6.1.41"/>
    </reaction>
</comment>
<dbReference type="GO" id="GO:0008803">
    <property type="term" value="F:bis(5'-nucleosyl)-tetraphosphatase (symmetrical) activity"/>
    <property type="evidence" value="ECO:0007669"/>
    <property type="project" value="UniProtKB-EC"/>
</dbReference>
<dbReference type="PROSITE" id="PS51831">
    <property type="entry name" value="HD"/>
    <property type="match status" value="1"/>
</dbReference>
<dbReference type="EMBL" id="WBZC01000010">
    <property type="protein sequence ID" value="KAB3537407.1"/>
    <property type="molecule type" value="Genomic_DNA"/>
</dbReference>
<dbReference type="InterPro" id="IPR003607">
    <property type="entry name" value="HD/PDEase_dom"/>
</dbReference>
<evidence type="ECO:0000256" key="4">
    <source>
        <dbReference type="ARBA" id="ARBA00022801"/>
    </source>
</evidence>
<evidence type="ECO:0000256" key="3">
    <source>
        <dbReference type="ARBA" id="ARBA00022741"/>
    </source>
</evidence>
<dbReference type="NCBIfam" id="TIGR00488">
    <property type="entry name" value="bis(5'-nucleosyl)-tetraphosphatase (symmetrical) YqeK"/>
    <property type="match status" value="1"/>
</dbReference>